<gene>
    <name evidence="2" type="ORF">B9T62_25510</name>
</gene>
<keyword evidence="1" id="KW-0812">Transmembrane</keyword>
<feature type="transmembrane region" description="Helical" evidence="1">
    <location>
        <begin position="20"/>
        <end position="39"/>
    </location>
</feature>
<name>A0A2Z2KR24_9BACL</name>
<dbReference type="AlphaFoldDB" id="A0A2Z2KR24"/>
<reference evidence="2 3" key="1">
    <citation type="submission" date="2017-06" db="EMBL/GenBank/DDBJ databases">
        <title>Complete genome sequence of Paenibacillus donghaensis KCTC 13049T isolated from East Sea sediment, South Korea.</title>
        <authorList>
            <person name="Jung B.K."/>
            <person name="Hong S.-J."/>
            <person name="Shin J.-H."/>
        </authorList>
    </citation>
    <scope>NUCLEOTIDE SEQUENCE [LARGE SCALE GENOMIC DNA]</scope>
    <source>
        <strain evidence="2 3">KCTC 13049</strain>
    </source>
</reference>
<organism evidence="2 3">
    <name type="scientific">Paenibacillus donghaensis</name>
    <dbReference type="NCBI Taxonomy" id="414771"/>
    <lineage>
        <taxon>Bacteria</taxon>
        <taxon>Bacillati</taxon>
        <taxon>Bacillota</taxon>
        <taxon>Bacilli</taxon>
        <taxon>Bacillales</taxon>
        <taxon>Paenibacillaceae</taxon>
        <taxon>Paenibacillus</taxon>
    </lineage>
</organism>
<keyword evidence="1" id="KW-1133">Transmembrane helix</keyword>
<dbReference type="Proteomes" id="UP000249890">
    <property type="component" value="Chromosome"/>
</dbReference>
<dbReference type="EMBL" id="CP021780">
    <property type="protein sequence ID" value="ASA23842.1"/>
    <property type="molecule type" value="Genomic_DNA"/>
</dbReference>
<evidence type="ECO:0000313" key="2">
    <source>
        <dbReference type="EMBL" id="ASA23842.1"/>
    </source>
</evidence>
<dbReference type="RefSeq" id="WP_087917828.1">
    <property type="nucleotide sequence ID" value="NZ_CP021780.1"/>
</dbReference>
<feature type="transmembrane region" description="Helical" evidence="1">
    <location>
        <begin position="88"/>
        <end position="112"/>
    </location>
</feature>
<proteinExistence type="predicted"/>
<keyword evidence="3" id="KW-1185">Reference proteome</keyword>
<feature type="transmembrane region" description="Helical" evidence="1">
    <location>
        <begin position="124"/>
        <end position="146"/>
    </location>
</feature>
<accession>A0A2Z2KR24</accession>
<evidence type="ECO:0000313" key="3">
    <source>
        <dbReference type="Proteomes" id="UP000249890"/>
    </source>
</evidence>
<evidence type="ECO:0000256" key="1">
    <source>
        <dbReference type="SAM" id="Phobius"/>
    </source>
</evidence>
<sequence length="211" mass="23097">MVVCRKYLQIAKVQLKLTLFINLLLAIAIVLLAPVLFGIKNLDSMASSMVLERYVSLTGVILCTPLFLPEQDSGIKELIESKYTSLTGTYIIRLGLALTSLLGMIGCFIAIMQLNECQFAAGPYLFGTFATAVFLGALGFAAYALADNVVVGYMLPLGYYMLNTFAPDKLSHFQLFTLSTGSLNDKYWLSAGAALLLIAGIAYRLILRRIR</sequence>
<protein>
    <submittedName>
        <fullName evidence="2">Uncharacterized protein</fullName>
    </submittedName>
</protein>
<feature type="transmembrane region" description="Helical" evidence="1">
    <location>
        <begin position="187"/>
        <end position="207"/>
    </location>
</feature>
<dbReference type="KEGG" id="pdh:B9T62_25510"/>
<keyword evidence="1" id="KW-0472">Membrane</keyword>